<proteinExistence type="predicted"/>
<dbReference type="AlphaFoldDB" id="A0A6P4IFD3"/>
<dbReference type="OrthoDB" id="7870778at2759"/>
<dbReference type="OMA" id="RNRECTI"/>
<evidence type="ECO:0000313" key="3">
    <source>
        <dbReference type="RefSeq" id="XP_017021526.1"/>
    </source>
</evidence>
<name>A0A6P4IFD3_DROKI</name>
<feature type="signal peptide" evidence="1">
    <location>
        <begin position="1"/>
        <end position="21"/>
    </location>
</feature>
<feature type="chain" id="PRO_5027574001" evidence="1">
    <location>
        <begin position="22"/>
        <end position="160"/>
    </location>
</feature>
<reference evidence="3" key="1">
    <citation type="submission" date="2025-08" db="UniProtKB">
        <authorList>
            <consortium name="RefSeq"/>
        </authorList>
    </citation>
    <scope>IDENTIFICATION</scope>
    <source>
        <strain evidence="3">14028-0561.14</strain>
        <tissue evidence="3">Whole fly</tissue>
    </source>
</reference>
<dbReference type="RefSeq" id="XP_017021526.1">
    <property type="nucleotide sequence ID" value="XM_017166037.3"/>
</dbReference>
<dbReference type="Proteomes" id="UP001652661">
    <property type="component" value="Chromosome X"/>
</dbReference>
<protein>
    <submittedName>
        <fullName evidence="3">Uncharacterized protein</fullName>
    </submittedName>
</protein>
<sequence length="160" mass="18189">MLKEYLYTCLILGLVYSNTYALPNGTLCMDCTERNRECTIQQTGYSVIKQTDNSLRKIRRGLLYVPVANCLPMGMQINATTFEALCVWSPKLGCQVMIHKFRKMQMFCNDCIPPFEPLNDGVTRCPCHGFRLIDSGSGDLHSGPLKFLIAFHLVQRLMLE</sequence>
<gene>
    <name evidence="3" type="primary">LOC108074137</name>
</gene>
<accession>A0A6P4IFD3</accession>
<keyword evidence="1" id="KW-0732">Signal</keyword>
<organism evidence="2 3">
    <name type="scientific">Drosophila kikkawai</name>
    <name type="common">Fruit fly</name>
    <dbReference type="NCBI Taxonomy" id="30033"/>
    <lineage>
        <taxon>Eukaryota</taxon>
        <taxon>Metazoa</taxon>
        <taxon>Ecdysozoa</taxon>
        <taxon>Arthropoda</taxon>
        <taxon>Hexapoda</taxon>
        <taxon>Insecta</taxon>
        <taxon>Pterygota</taxon>
        <taxon>Neoptera</taxon>
        <taxon>Endopterygota</taxon>
        <taxon>Diptera</taxon>
        <taxon>Brachycera</taxon>
        <taxon>Muscomorpha</taxon>
        <taxon>Ephydroidea</taxon>
        <taxon>Drosophilidae</taxon>
        <taxon>Drosophila</taxon>
        <taxon>Sophophora</taxon>
    </lineage>
</organism>
<evidence type="ECO:0000256" key="1">
    <source>
        <dbReference type="SAM" id="SignalP"/>
    </source>
</evidence>
<evidence type="ECO:0000313" key="2">
    <source>
        <dbReference type="Proteomes" id="UP001652661"/>
    </source>
</evidence>
<dbReference type="GeneID" id="108074137"/>
<keyword evidence="2" id="KW-1185">Reference proteome</keyword>